<proteinExistence type="inferred from homology"/>
<evidence type="ECO:0000256" key="1">
    <source>
        <dbReference type="ARBA" id="ARBA00007613"/>
    </source>
</evidence>
<gene>
    <name evidence="2" type="ORF">FK004_14315</name>
</gene>
<accession>A0A2S1LUG1</accession>
<dbReference type="KEGG" id="fki:FK004_14315"/>
<reference evidence="2 3" key="1">
    <citation type="submission" date="2017-04" db="EMBL/GenBank/DDBJ databases">
        <title>Complete genome sequence of Flavobacterium kingsejong AJ004.</title>
        <authorList>
            <person name="Lee P.C."/>
        </authorList>
    </citation>
    <scope>NUCLEOTIDE SEQUENCE [LARGE SCALE GENOMIC DNA]</scope>
    <source>
        <strain evidence="2 3">AJ004</strain>
    </source>
</reference>
<dbReference type="GO" id="GO:0015562">
    <property type="term" value="F:efflux transmembrane transporter activity"/>
    <property type="evidence" value="ECO:0007669"/>
    <property type="project" value="InterPro"/>
</dbReference>
<dbReference type="Proteomes" id="UP000244677">
    <property type="component" value="Chromosome"/>
</dbReference>
<sequence>MQKQKQLLILFVVMVFSGTGFSQSNYSLQKALQTARSNNPVLKNQSYTINIAESDAVTAKMRPNLTLGFNYIGVLGQQYQVANTGTLNGANTQANFQLGKVFQLPGMRKNKIDLANQNTDLAHKNYAETERNLYQDVALKWLDVWTSQKQLEIVEKAKNNLDSLVIINKVRLKNEVITETDFNRTQLLANQYGLQIKSSEQNYRNELTELKYLLGSTEEITVDSKDGFNFIVLSSLNDFLNEAMEKRTDVQAAKSLIDAADTNIKLQRSMAYPQPELGVIYNPQNAIPYAGVYGTVDIPIFSRNQGEIKKSKYLKLQAEQGLEITHAQIQTEITNAYQTYQTEKENVRNFDVLLPQSEAILKSVRYSYLRGGTTIIDFLEAQRSWLETQQQYYDTMQHYRESYIKLLYTSGLINQIAQ</sequence>
<dbReference type="PANTHER" id="PTHR30203">
    <property type="entry name" value="OUTER MEMBRANE CATION EFFLUX PROTEIN"/>
    <property type="match status" value="1"/>
</dbReference>
<keyword evidence="3" id="KW-1185">Reference proteome</keyword>
<dbReference type="InterPro" id="IPR010131">
    <property type="entry name" value="MdtP/NodT-like"/>
</dbReference>
<dbReference type="SUPFAM" id="SSF56954">
    <property type="entry name" value="Outer membrane efflux proteins (OEP)"/>
    <property type="match status" value="1"/>
</dbReference>
<dbReference type="Gene3D" id="1.20.1600.10">
    <property type="entry name" value="Outer membrane efflux proteins (OEP)"/>
    <property type="match status" value="1"/>
</dbReference>
<comment type="similarity">
    <text evidence="1">Belongs to the outer membrane factor (OMF) (TC 1.B.17) family.</text>
</comment>
<dbReference type="RefSeq" id="WP_108738857.1">
    <property type="nucleotide sequence ID" value="NZ_CP020919.1"/>
</dbReference>
<dbReference type="EMBL" id="CP020919">
    <property type="protein sequence ID" value="AWG27348.1"/>
    <property type="molecule type" value="Genomic_DNA"/>
</dbReference>
<dbReference type="InterPro" id="IPR003423">
    <property type="entry name" value="OMP_efflux"/>
</dbReference>
<dbReference type="AlphaFoldDB" id="A0A2S1LUG1"/>
<dbReference type="PANTHER" id="PTHR30203:SF24">
    <property type="entry name" value="BLR4935 PROTEIN"/>
    <property type="match status" value="1"/>
</dbReference>
<dbReference type="OrthoDB" id="9791261at2"/>
<organism evidence="2 3">
    <name type="scientific">Flavobacterium kingsejongi</name>
    <dbReference type="NCBI Taxonomy" id="1678728"/>
    <lineage>
        <taxon>Bacteria</taxon>
        <taxon>Pseudomonadati</taxon>
        <taxon>Bacteroidota</taxon>
        <taxon>Flavobacteriia</taxon>
        <taxon>Flavobacteriales</taxon>
        <taxon>Flavobacteriaceae</taxon>
        <taxon>Flavobacterium</taxon>
    </lineage>
</organism>
<evidence type="ECO:0000313" key="3">
    <source>
        <dbReference type="Proteomes" id="UP000244677"/>
    </source>
</evidence>
<name>A0A2S1LUG1_9FLAO</name>
<protein>
    <submittedName>
        <fullName evidence="2">Transporter</fullName>
    </submittedName>
</protein>
<evidence type="ECO:0000313" key="2">
    <source>
        <dbReference type="EMBL" id="AWG27348.1"/>
    </source>
</evidence>
<dbReference type="Pfam" id="PF02321">
    <property type="entry name" value="OEP"/>
    <property type="match status" value="2"/>
</dbReference>